<keyword evidence="1" id="KW-0732">Signal</keyword>
<dbReference type="RefSeq" id="WP_183649628.1">
    <property type="nucleotide sequence ID" value="NZ_JACIJG010000004.1"/>
</dbReference>
<evidence type="ECO:0000313" key="3">
    <source>
        <dbReference type="Proteomes" id="UP000555546"/>
    </source>
</evidence>
<dbReference type="Proteomes" id="UP000555546">
    <property type="component" value="Unassembled WGS sequence"/>
</dbReference>
<protein>
    <submittedName>
        <fullName evidence="2">Uncharacterized protein</fullName>
    </submittedName>
</protein>
<organism evidence="2 3">
    <name type="scientific">Brucella daejeonensis</name>
    <dbReference type="NCBI Taxonomy" id="659015"/>
    <lineage>
        <taxon>Bacteria</taxon>
        <taxon>Pseudomonadati</taxon>
        <taxon>Pseudomonadota</taxon>
        <taxon>Alphaproteobacteria</taxon>
        <taxon>Hyphomicrobiales</taxon>
        <taxon>Brucellaceae</taxon>
        <taxon>Brucella/Ochrobactrum group</taxon>
        <taxon>Brucella</taxon>
    </lineage>
</organism>
<dbReference type="EMBL" id="JACIJG010000004">
    <property type="protein sequence ID" value="MBB5701420.1"/>
    <property type="molecule type" value="Genomic_DNA"/>
</dbReference>
<comment type="caution">
    <text evidence="2">The sequence shown here is derived from an EMBL/GenBank/DDBJ whole genome shotgun (WGS) entry which is preliminary data.</text>
</comment>
<feature type="signal peptide" evidence="1">
    <location>
        <begin position="1"/>
        <end position="30"/>
    </location>
</feature>
<keyword evidence="3" id="KW-1185">Reference proteome</keyword>
<name>A0A7W9AVM3_9HYPH</name>
<sequence length="398" mass="41806">MQVFSNIKPVARVFAASTALALIFGSAAMAADANAVAERLKAIYAKQGGELNFANVKADGSRIVLEGTTLKLTAESDKTVPIGDVALNDVQDAPDGGFTIGQVVVPDITVTDTEDKKDAATIKGMSMHNLFVPSASATGPLDSMALYDNLKIDEIALGQPGKDGATVKDIDVSLDTSNKAEKIGFTTTVASIDATFGSDGKNPLAPLGMKNFQAAVNMKGQWSPQSGDMSLDQMEIDAVDLGKLNITASLGGYDLAFVEAVQKTQETMARTDTDKDAAGLAILGLAEQLNVKNLAIRFDDASLTNKLLTYYAKKQGSDAKALGSQMKLMVPLMATQLNNPEFAAQLKTASDKYFSDPKSLTISASPDQPVTFASIVATASLDPTKIIQLLKVGVDANN</sequence>
<reference evidence="2 3" key="1">
    <citation type="submission" date="2020-08" db="EMBL/GenBank/DDBJ databases">
        <title>Genomic Encyclopedia of Type Strains, Phase IV (KMG-IV): sequencing the most valuable type-strain genomes for metagenomic binning, comparative biology and taxonomic classification.</title>
        <authorList>
            <person name="Goeker M."/>
        </authorList>
    </citation>
    <scope>NUCLEOTIDE SEQUENCE [LARGE SCALE GENOMIC DNA]</scope>
    <source>
        <strain evidence="2 3">DSM 26944</strain>
    </source>
</reference>
<feature type="chain" id="PRO_5031128472" evidence="1">
    <location>
        <begin position="31"/>
        <end position="398"/>
    </location>
</feature>
<gene>
    <name evidence="2" type="ORF">FHS76_001271</name>
</gene>
<evidence type="ECO:0000313" key="2">
    <source>
        <dbReference type="EMBL" id="MBB5701420.1"/>
    </source>
</evidence>
<accession>A0A7W9AVM3</accession>
<proteinExistence type="predicted"/>
<evidence type="ECO:0000256" key="1">
    <source>
        <dbReference type="SAM" id="SignalP"/>
    </source>
</evidence>
<dbReference type="AlphaFoldDB" id="A0A7W9AVM3"/>